<evidence type="ECO:0000313" key="2">
    <source>
        <dbReference type="Proteomes" id="UP000013827"/>
    </source>
</evidence>
<evidence type="ECO:0000313" key="1">
    <source>
        <dbReference type="EnsemblProtists" id="EOD11036"/>
    </source>
</evidence>
<sequence>GLRRPDRRAVHAGGAHCGGRLVPLVERLRARRCGAHPPSPLLAWRPPRSWRRRGELTRSRVCLGVRDPLHAHDDTPGGGGGKICIMNTPWSW</sequence>
<dbReference type="KEGG" id="ehx:EMIHUDRAFT_371589"/>
<accession>A0A0D3IIF1</accession>
<proteinExistence type="predicted"/>
<dbReference type="PaxDb" id="2903-EOD11036"/>
<keyword evidence="2" id="KW-1185">Reference proteome</keyword>
<reference evidence="1" key="2">
    <citation type="submission" date="2024-10" db="UniProtKB">
        <authorList>
            <consortium name="EnsemblProtists"/>
        </authorList>
    </citation>
    <scope>IDENTIFICATION</scope>
</reference>
<dbReference type="Proteomes" id="UP000013827">
    <property type="component" value="Unassembled WGS sequence"/>
</dbReference>
<dbReference type="GeneID" id="17257189"/>
<name>A0A0D3IIF1_EMIH1</name>
<dbReference type="RefSeq" id="XP_005763465.1">
    <property type="nucleotide sequence ID" value="XM_005763408.1"/>
</dbReference>
<dbReference type="HOGENOM" id="CLU_2419799_0_0_1"/>
<dbReference type="EnsemblProtists" id="EOD11036">
    <property type="protein sequence ID" value="EOD11036"/>
    <property type="gene ID" value="EMIHUDRAFT_371589"/>
</dbReference>
<organism evidence="1 2">
    <name type="scientific">Emiliania huxleyi (strain CCMP1516)</name>
    <dbReference type="NCBI Taxonomy" id="280463"/>
    <lineage>
        <taxon>Eukaryota</taxon>
        <taxon>Haptista</taxon>
        <taxon>Haptophyta</taxon>
        <taxon>Prymnesiophyceae</taxon>
        <taxon>Isochrysidales</taxon>
        <taxon>Noelaerhabdaceae</taxon>
        <taxon>Emiliania</taxon>
    </lineage>
</organism>
<dbReference type="AlphaFoldDB" id="A0A0D3IIF1"/>
<protein>
    <submittedName>
        <fullName evidence="1">Uncharacterized protein</fullName>
    </submittedName>
</protein>
<reference evidence="2" key="1">
    <citation type="journal article" date="2013" name="Nature">
        <title>Pan genome of the phytoplankton Emiliania underpins its global distribution.</title>
        <authorList>
            <person name="Read B.A."/>
            <person name="Kegel J."/>
            <person name="Klute M.J."/>
            <person name="Kuo A."/>
            <person name="Lefebvre S.C."/>
            <person name="Maumus F."/>
            <person name="Mayer C."/>
            <person name="Miller J."/>
            <person name="Monier A."/>
            <person name="Salamov A."/>
            <person name="Young J."/>
            <person name="Aguilar M."/>
            <person name="Claverie J.M."/>
            <person name="Frickenhaus S."/>
            <person name="Gonzalez K."/>
            <person name="Herman E.K."/>
            <person name="Lin Y.C."/>
            <person name="Napier J."/>
            <person name="Ogata H."/>
            <person name="Sarno A.F."/>
            <person name="Shmutz J."/>
            <person name="Schroeder D."/>
            <person name="de Vargas C."/>
            <person name="Verret F."/>
            <person name="von Dassow P."/>
            <person name="Valentin K."/>
            <person name="Van de Peer Y."/>
            <person name="Wheeler G."/>
            <person name="Dacks J.B."/>
            <person name="Delwiche C.F."/>
            <person name="Dyhrman S.T."/>
            <person name="Glockner G."/>
            <person name="John U."/>
            <person name="Richards T."/>
            <person name="Worden A.Z."/>
            <person name="Zhang X."/>
            <person name="Grigoriev I.V."/>
            <person name="Allen A.E."/>
            <person name="Bidle K."/>
            <person name="Borodovsky M."/>
            <person name="Bowler C."/>
            <person name="Brownlee C."/>
            <person name="Cock J.M."/>
            <person name="Elias M."/>
            <person name="Gladyshev V.N."/>
            <person name="Groth M."/>
            <person name="Guda C."/>
            <person name="Hadaegh A."/>
            <person name="Iglesias-Rodriguez M.D."/>
            <person name="Jenkins J."/>
            <person name="Jones B.M."/>
            <person name="Lawson T."/>
            <person name="Leese F."/>
            <person name="Lindquist E."/>
            <person name="Lobanov A."/>
            <person name="Lomsadze A."/>
            <person name="Malik S.B."/>
            <person name="Marsh M.E."/>
            <person name="Mackinder L."/>
            <person name="Mock T."/>
            <person name="Mueller-Roeber B."/>
            <person name="Pagarete A."/>
            <person name="Parker M."/>
            <person name="Probert I."/>
            <person name="Quesneville H."/>
            <person name="Raines C."/>
            <person name="Rensing S.A."/>
            <person name="Riano-Pachon D.M."/>
            <person name="Richier S."/>
            <person name="Rokitta S."/>
            <person name="Shiraiwa Y."/>
            <person name="Soanes D.M."/>
            <person name="van der Giezen M."/>
            <person name="Wahlund T.M."/>
            <person name="Williams B."/>
            <person name="Wilson W."/>
            <person name="Wolfe G."/>
            <person name="Wurch L.L."/>
        </authorList>
    </citation>
    <scope>NUCLEOTIDE SEQUENCE</scope>
</reference>